<name>A0A7J5TP68_BIFBI</name>
<protein>
    <submittedName>
        <fullName evidence="1">Uncharacterized protein</fullName>
    </submittedName>
</protein>
<gene>
    <name evidence="1" type="ORF">GBA83_02455</name>
</gene>
<dbReference type="Proteomes" id="UP000451386">
    <property type="component" value="Unassembled WGS sequence"/>
</dbReference>
<evidence type="ECO:0000313" key="2">
    <source>
        <dbReference type="Proteomes" id="UP000451386"/>
    </source>
</evidence>
<accession>A0A7J5TP68</accession>
<reference evidence="1 2" key="1">
    <citation type="journal article" date="2019" name="Nat. Med.">
        <title>A library of human gut bacterial isolates paired with longitudinal multiomics data enables mechanistic microbiome research.</title>
        <authorList>
            <person name="Poyet M."/>
            <person name="Groussin M."/>
            <person name="Gibbons S.M."/>
            <person name="Avila-Pacheco J."/>
            <person name="Jiang X."/>
            <person name="Kearney S.M."/>
            <person name="Perrotta A.R."/>
            <person name="Berdy B."/>
            <person name="Zhao S."/>
            <person name="Lieberman T.D."/>
            <person name="Swanson P.K."/>
            <person name="Smith M."/>
            <person name="Roesemann S."/>
            <person name="Alexander J.E."/>
            <person name="Rich S.A."/>
            <person name="Livny J."/>
            <person name="Vlamakis H."/>
            <person name="Clish C."/>
            <person name="Bullock K."/>
            <person name="Deik A."/>
            <person name="Scott J."/>
            <person name="Pierce K.A."/>
            <person name="Xavier R.J."/>
            <person name="Alm E.J."/>
        </authorList>
    </citation>
    <scope>NUCLEOTIDE SEQUENCE [LARGE SCALE GENOMIC DNA]</scope>
    <source>
        <strain evidence="1 2">BIOML-A13</strain>
    </source>
</reference>
<dbReference type="EMBL" id="WDOP01000002">
    <property type="protein sequence ID" value="KAB7486909.1"/>
    <property type="molecule type" value="Genomic_DNA"/>
</dbReference>
<evidence type="ECO:0000313" key="1">
    <source>
        <dbReference type="EMBL" id="KAB7486909.1"/>
    </source>
</evidence>
<organism evidence="1 2">
    <name type="scientific">Bifidobacterium bifidum</name>
    <dbReference type="NCBI Taxonomy" id="1681"/>
    <lineage>
        <taxon>Bacteria</taxon>
        <taxon>Bacillati</taxon>
        <taxon>Actinomycetota</taxon>
        <taxon>Actinomycetes</taxon>
        <taxon>Bifidobacteriales</taxon>
        <taxon>Bifidobacteriaceae</taxon>
        <taxon>Bifidobacterium</taxon>
    </lineage>
</organism>
<sequence length="104" mass="10789">MLIGSSLVCMTHGRTARRGGADGASSDGLAHGVCVADVADVADVAGGNSDDGVAGACSGESDVWHKTVICWLVLVAYLYIQCENYAFAALPLLVFTASKARRER</sequence>
<dbReference type="AlphaFoldDB" id="A0A7J5TP68"/>
<proteinExistence type="predicted"/>
<comment type="caution">
    <text evidence="1">The sequence shown here is derived from an EMBL/GenBank/DDBJ whole genome shotgun (WGS) entry which is preliminary data.</text>
</comment>